<name>A0A919N430_9ACTN</name>
<feature type="region of interest" description="Disordered" evidence="3">
    <location>
        <begin position="133"/>
        <end position="156"/>
    </location>
</feature>
<dbReference type="PANTHER" id="PTHR40111:SF1">
    <property type="entry name" value="CEPHALOSPORIN-C DEACETYLASE"/>
    <property type="match status" value="1"/>
</dbReference>
<dbReference type="PANTHER" id="PTHR40111">
    <property type="entry name" value="CEPHALOSPORIN-C DEACETYLASE"/>
    <property type="match status" value="1"/>
</dbReference>
<dbReference type="Gene3D" id="3.40.50.1820">
    <property type="entry name" value="alpha/beta hydrolase"/>
    <property type="match status" value="1"/>
</dbReference>
<dbReference type="EMBL" id="BOMW01000015">
    <property type="protein sequence ID" value="GIF04024.1"/>
    <property type="molecule type" value="Genomic_DNA"/>
</dbReference>
<evidence type="ECO:0000313" key="6">
    <source>
        <dbReference type="Proteomes" id="UP000629619"/>
    </source>
</evidence>
<feature type="domain" description="Acetyl xylan esterase" evidence="4">
    <location>
        <begin position="13"/>
        <end position="332"/>
    </location>
</feature>
<feature type="binding site" evidence="2">
    <location>
        <position position="104"/>
    </location>
    <ligand>
        <name>substrate</name>
    </ligand>
</feature>
<dbReference type="Proteomes" id="UP000629619">
    <property type="component" value="Unassembled WGS sequence"/>
</dbReference>
<dbReference type="InterPro" id="IPR008391">
    <property type="entry name" value="AXE1_dom"/>
</dbReference>
<dbReference type="GO" id="GO:0005976">
    <property type="term" value="P:polysaccharide metabolic process"/>
    <property type="evidence" value="ECO:0007669"/>
    <property type="project" value="TreeGrafter"/>
</dbReference>
<evidence type="ECO:0000259" key="4">
    <source>
        <dbReference type="Pfam" id="PF05448"/>
    </source>
</evidence>
<comment type="caution">
    <text evidence="5">The sequence shown here is derived from an EMBL/GenBank/DDBJ whole genome shotgun (WGS) entry which is preliminary data.</text>
</comment>
<dbReference type="InterPro" id="IPR039069">
    <property type="entry name" value="CE7"/>
</dbReference>
<accession>A0A919N430</accession>
<feature type="active site" description="Charge relay system" evidence="1">
    <location>
        <position position="287"/>
    </location>
</feature>
<sequence>MERAFRSPSVSGMAHFDLPLPQLREYRSATGEPDGFGDFWTRTLDEARAAAEPVRLTEVATPLRAITTYDVTFTGFAGQPIKAWLNVPAGAPGPLPVAVEFIGYGGGRGLPIDWLAWNAAGYAHLVMDTRGQGGGWRGGDTPDRDADGAGPAAPGYLTRGVRSPETAYYRRLFTDAARAVETAAELPGVDATRLVTTGKSQGGALSIAAAGLVPDRVRAVIAGVPFLCDIRRAVTISDSFPFQEIVEFLRANPDRAARTFATLDHFDVVHLARRVTAPALLSTALMDEVCPPSGVFAAYNELNGPKQIEVYEWDGHDGGKSHFDVKALEFAAAHL</sequence>
<reference evidence="5" key="1">
    <citation type="submission" date="2021-01" db="EMBL/GenBank/DDBJ databases">
        <title>Whole genome shotgun sequence of Actinoplanes siamensis NBRC 109076.</title>
        <authorList>
            <person name="Komaki H."/>
            <person name="Tamura T."/>
        </authorList>
    </citation>
    <scope>NUCLEOTIDE SEQUENCE</scope>
    <source>
        <strain evidence="5">NBRC 109076</strain>
    </source>
</reference>
<evidence type="ECO:0000256" key="2">
    <source>
        <dbReference type="PIRSR" id="PIRSR639069-2"/>
    </source>
</evidence>
<evidence type="ECO:0000313" key="5">
    <source>
        <dbReference type="EMBL" id="GIF04024.1"/>
    </source>
</evidence>
<feature type="active site" description="Charge relay system" evidence="1">
    <location>
        <position position="316"/>
    </location>
</feature>
<dbReference type="SUPFAM" id="SSF53474">
    <property type="entry name" value="alpha/beta-Hydrolases"/>
    <property type="match status" value="1"/>
</dbReference>
<gene>
    <name evidence="5" type="ORF">Asi03nite_15620</name>
</gene>
<protein>
    <submittedName>
        <fullName evidence="5">Acetylxylan esterase</fullName>
    </submittedName>
</protein>
<evidence type="ECO:0000256" key="3">
    <source>
        <dbReference type="SAM" id="MobiDB-lite"/>
    </source>
</evidence>
<feature type="active site" description="Nucleophile" evidence="1">
    <location>
        <position position="200"/>
    </location>
</feature>
<keyword evidence="6" id="KW-1185">Reference proteome</keyword>
<dbReference type="AlphaFoldDB" id="A0A919N430"/>
<dbReference type="Pfam" id="PF05448">
    <property type="entry name" value="AXE1"/>
    <property type="match status" value="1"/>
</dbReference>
<dbReference type="InterPro" id="IPR029058">
    <property type="entry name" value="AB_hydrolase_fold"/>
</dbReference>
<dbReference type="GO" id="GO:0052689">
    <property type="term" value="F:carboxylic ester hydrolase activity"/>
    <property type="evidence" value="ECO:0007669"/>
    <property type="project" value="TreeGrafter"/>
</dbReference>
<evidence type="ECO:0000256" key="1">
    <source>
        <dbReference type="PIRSR" id="PIRSR639069-1"/>
    </source>
</evidence>
<organism evidence="5 6">
    <name type="scientific">Actinoplanes siamensis</name>
    <dbReference type="NCBI Taxonomy" id="1223317"/>
    <lineage>
        <taxon>Bacteria</taxon>
        <taxon>Bacillati</taxon>
        <taxon>Actinomycetota</taxon>
        <taxon>Actinomycetes</taxon>
        <taxon>Micromonosporales</taxon>
        <taxon>Micromonosporaceae</taxon>
        <taxon>Actinoplanes</taxon>
    </lineage>
</organism>
<proteinExistence type="predicted"/>